<keyword evidence="8" id="KW-0732">Signal</keyword>
<keyword evidence="11" id="KW-1185">Reference proteome</keyword>
<keyword evidence="2" id="KW-0479">Metal-binding</keyword>
<dbReference type="PROSITE" id="PS00344">
    <property type="entry name" value="GATA_ZN_FINGER_1"/>
    <property type="match status" value="1"/>
</dbReference>
<dbReference type="InterPro" id="IPR051140">
    <property type="entry name" value="GATA_TF"/>
</dbReference>
<evidence type="ECO:0000313" key="11">
    <source>
        <dbReference type="Proteomes" id="UP000734854"/>
    </source>
</evidence>
<evidence type="ECO:0000256" key="3">
    <source>
        <dbReference type="ARBA" id="ARBA00022771"/>
    </source>
</evidence>
<dbReference type="Proteomes" id="UP000734854">
    <property type="component" value="Unassembled WGS sequence"/>
</dbReference>
<dbReference type="GO" id="GO:0008270">
    <property type="term" value="F:zinc ion binding"/>
    <property type="evidence" value="ECO:0007669"/>
    <property type="project" value="UniProtKB-KW"/>
</dbReference>
<feature type="signal peptide" evidence="8">
    <location>
        <begin position="1"/>
        <end position="34"/>
    </location>
</feature>
<comment type="caution">
    <text evidence="10">The sequence shown here is derived from an EMBL/GenBank/DDBJ whole genome shotgun (WGS) entry which is preliminary data.</text>
</comment>
<evidence type="ECO:0000256" key="4">
    <source>
        <dbReference type="ARBA" id="ARBA00022833"/>
    </source>
</evidence>
<gene>
    <name evidence="10" type="ORF">ZIOFF_039932</name>
</gene>
<keyword evidence="3 6" id="KW-0863">Zinc-finger</keyword>
<feature type="domain" description="GATA-type" evidence="9">
    <location>
        <begin position="321"/>
        <end position="357"/>
    </location>
</feature>
<feature type="chain" id="PRO_5035240974" description="GATA-type domain-containing protein" evidence="8">
    <location>
        <begin position="35"/>
        <end position="407"/>
    </location>
</feature>
<dbReference type="SUPFAM" id="SSF57716">
    <property type="entry name" value="Glucocorticoid receptor-like (DNA-binding domain)"/>
    <property type="match status" value="1"/>
</dbReference>
<evidence type="ECO:0000256" key="1">
    <source>
        <dbReference type="ARBA" id="ARBA00005694"/>
    </source>
</evidence>
<feature type="compositionally biased region" description="Low complexity" evidence="7">
    <location>
        <begin position="123"/>
        <end position="133"/>
    </location>
</feature>
<evidence type="ECO:0000256" key="5">
    <source>
        <dbReference type="ARBA" id="ARBA00023159"/>
    </source>
</evidence>
<dbReference type="GO" id="GO:0006355">
    <property type="term" value="P:regulation of DNA-templated transcription"/>
    <property type="evidence" value="ECO:0007669"/>
    <property type="project" value="InterPro"/>
</dbReference>
<dbReference type="SMART" id="SM00401">
    <property type="entry name" value="ZnF_GATA"/>
    <property type="match status" value="1"/>
</dbReference>
<organism evidence="10 11">
    <name type="scientific">Zingiber officinale</name>
    <name type="common">Ginger</name>
    <name type="synonym">Amomum zingiber</name>
    <dbReference type="NCBI Taxonomy" id="94328"/>
    <lineage>
        <taxon>Eukaryota</taxon>
        <taxon>Viridiplantae</taxon>
        <taxon>Streptophyta</taxon>
        <taxon>Embryophyta</taxon>
        <taxon>Tracheophyta</taxon>
        <taxon>Spermatophyta</taxon>
        <taxon>Magnoliopsida</taxon>
        <taxon>Liliopsida</taxon>
        <taxon>Zingiberales</taxon>
        <taxon>Zingiberaceae</taxon>
        <taxon>Zingiber</taxon>
    </lineage>
</organism>
<keyword evidence="4" id="KW-0862">Zinc</keyword>
<reference evidence="10 11" key="1">
    <citation type="submission" date="2020-08" db="EMBL/GenBank/DDBJ databases">
        <title>Plant Genome Project.</title>
        <authorList>
            <person name="Zhang R.-G."/>
        </authorList>
    </citation>
    <scope>NUCLEOTIDE SEQUENCE [LARGE SCALE GENOMIC DNA]</scope>
    <source>
        <tissue evidence="10">Rhizome</tissue>
    </source>
</reference>
<dbReference type="Pfam" id="PF00320">
    <property type="entry name" value="GATA"/>
    <property type="match status" value="1"/>
</dbReference>
<dbReference type="InterPro" id="IPR000679">
    <property type="entry name" value="Znf_GATA"/>
</dbReference>
<dbReference type="PROSITE" id="PS50114">
    <property type="entry name" value="GATA_ZN_FINGER_2"/>
    <property type="match status" value="1"/>
</dbReference>
<name>A0A8J5G344_ZINOF</name>
<feature type="region of interest" description="Disordered" evidence="7">
    <location>
        <begin position="95"/>
        <end position="136"/>
    </location>
</feature>
<evidence type="ECO:0000313" key="10">
    <source>
        <dbReference type="EMBL" id="KAG6500118.1"/>
    </source>
</evidence>
<dbReference type="EMBL" id="JACMSC010000011">
    <property type="protein sequence ID" value="KAG6500118.1"/>
    <property type="molecule type" value="Genomic_DNA"/>
</dbReference>
<accession>A0A8J5G344</accession>
<proteinExistence type="inferred from homology"/>
<evidence type="ECO:0000256" key="8">
    <source>
        <dbReference type="SAM" id="SignalP"/>
    </source>
</evidence>
<dbReference type="FunFam" id="3.30.50.10:FF:000018">
    <property type="entry name" value="GATA transcription factor"/>
    <property type="match status" value="1"/>
</dbReference>
<keyword evidence="5" id="KW-0010">Activator</keyword>
<dbReference type="GO" id="GO:0030154">
    <property type="term" value="P:cell differentiation"/>
    <property type="evidence" value="ECO:0007669"/>
    <property type="project" value="TreeGrafter"/>
</dbReference>
<comment type="similarity">
    <text evidence="1">Belongs to the type IV zinc-finger family. Class A subfamily.</text>
</comment>
<feature type="compositionally biased region" description="Basic residues" evidence="7">
    <location>
        <begin position="300"/>
        <end position="313"/>
    </location>
</feature>
<dbReference type="GO" id="GO:0043565">
    <property type="term" value="F:sequence-specific DNA binding"/>
    <property type="evidence" value="ECO:0007669"/>
    <property type="project" value="InterPro"/>
</dbReference>
<dbReference type="PANTHER" id="PTHR45658:SF92">
    <property type="entry name" value="GATA TRANSCRIPTION FACTOR 5"/>
    <property type="match status" value="1"/>
</dbReference>
<evidence type="ECO:0000259" key="9">
    <source>
        <dbReference type="PROSITE" id="PS50114"/>
    </source>
</evidence>
<dbReference type="PANTHER" id="PTHR45658">
    <property type="entry name" value="GATA TRANSCRIPTION FACTOR"/>
    <property type="match status" value="1"/>
</dbReference>
<sequence length="407" mass="43972">MGFRIARLGGNFLRFLGLLVFLMAWLCCLQVEEGNSMEALKGSLRLESSQTGQQQQQQQLLAEETSWVVERWNLSGEGFSVDDLLNLGEFADNEAEEAEVEEAGRELKTEAEGMGRETKKSGSDSSPSSSSSGLTVELQAPLPAPSLSDMCLPGRDAVEELEWMSMIMDDSISEIPLPSSGVPPLCLPQGDVLKENRQAGAFVSQRESFRPSLGPTVCAFSTEAMVPVKAKRSNRSRGVIAAWSMSGPLPFADSSSSASSCSSTSSSPPCLIYGPTAGATEESFLLYDHPLPPPSLPLPTKKHKPKKRGRKPKSLPSSSGPSGERRCSHCGVQKTPQWRAGPLGAKTLCNACGVRFKSGRLLPEYRPACSPTFVNQMHSNSHRKVLEMRRKKEAELLTVAAPPVASF</sequence>
<dbReference type="Gene3D" id="3.30.50.10">
    <property type="entry name" value="Erythroid Transcription Factor GATA-1, subunit A"/>
    <property type="match status" value="1"/>
</dbReference>
<dbReference type="InterPro" id="IPR013088">
    <property type="entry name" value="Znf_NHR/GATA"/>
</dbReference>
<evidence type="ECO:0000256" key="2">
    <source>
        <dbReference type="ARBA" id="ARBA00022723"/>
    </source>
</evidence>
<dbReference type="AlphaFoldDB" id="A0A8J5G344"/>
<evidence type="ECO:0000256" key="7">
    <source>
        <dbReference type="SAM" id="MobiDB-lite"/>
    </source>
</evidence>
<protein>
    <recommendedName>
        <fullName evidence="9">GATA-type domain-containing protein</fullName>
    </recommendedName>
</protein>
<dbReference type="CDD" id="cd00202">
    <property type="entry name" value="ZnF_GATA"/>
    <property type="match status" value="1"/>
</dbReference>
<feature type="region of interest" description="Disordered" evidence="7">
    <location>
        <begin position="290"/>
        <end position="329"/>
    </location>
</feature>
<dbReference type="GO" id="GO:0005634">
    <property type="term" value="C:nucleus"/>
    <property type="evidence" value="ECO:0007669"/>
    <property type="project" value="TreeGrafter"/>
</dbReference>
<feature type="compositionally biased region" description="Basic and acidic residues" evidence="7">
    <location>
        <begin position="102"/>
        <end position="122"/>
    </location>
</feature>
<evidence type="ECO:0000256" key="6">
    <source>
        <dbReference type="PROSITE-ProRule" id="PRU00094"/>
    </source>
</evidence>